<feature type="signal peptide" evidence="2">
    <location>
        <begin position="1"/>
        <end position="17"/>
    </location>
</feature>
<dbReference type="EMBL" id="JALJOT010000012">
    <property type="protein sequence ID" value="KAK9905027.1"/>
    <property type="molecule type" value="Genomic_DNA"/>
</dbReference>
<evidence type="ECO:0000256" key="1">
    <source>
        <dbReference type="SAM" id="MobiDB-lite"/>
    </source>
</evidence>
<keyword evidence="4" id="KW-1185">Reference proteome</keyword>
<organism evidence="3 4">
    <name type="scientific">Coccomyxa subellipsoidea</name>
    <dbReference type="NCBI Taxonomy" id="248742"/>
    <lineage>
        <taxon>Eukaryota</taxon>
        <taxon>Viridiplantae</taxon>
        <taxon>Chlorophyta</taxon>
        <taxon>core chlorophytes</taxon>
        <taxon>Trebouxiophyceae</taxon>
        <taxon>Trebouxiophyceae incertae sedis</taxon>
        <taxon>Coccomyxaceae</taxon>
        <taxon>Coccomyxa</taxon>
    </lineage>
</organism>
<keyword evidence="2" id="KW-0732">Signal</keyword>
<reference evidence="3 4" key="1">
    <citation type="journal article" date="2024" name="Nat. Commun.">
        <title>Phylogenomics reveals the evolutionary origins of lichenization in chlorophyte algae.</title>
        <authorList>
            <person name="Puginier C."/>
            <person name="Libourel C."/>
            <person name="Otte J."/>
            <person name="Skaloud P."/>
            <person name="Haon M."/>
            <person name="Grisel S."/>
            <person name="Petersen M."/>
            <person name="Berrin J.G."/>
            <person name="Delaux P.M."/>
            <person name="Dal Grande F."/>
            <person name="Keller J."/>
        </authorList>
    </citation>
    <scope>NUCLEOTIDE SEQUENCE [LARGE SCALE GENOMIC DNA]</scope>
    <source>
        <strain evidence="3 4">SAG 216-7</strain>
    </source>
</reference>
<gene>
    <name evidence="3" type="ORF">WJX75_008147</name>
</gene>
<comment type="caution">
    <text evidence="3">The sequence shown here is derived from an EMBL/GenBank/DDBJ whole genome shotgun (WGS) entry which is preliminary data.</text>
</comment>
<name>A0ABR2YH17_9CHLO</name>
<feature type="region of interest" description="Disordered" evidence="1">
    <location>
        <begin position="77"/>
        <end position="109"/>
    </location>
</feature>
<accession>A0ABR2YH17</accession>
<protein>
    <submittedName>
        <fullName evidence="3">Uncharacterized protein</fullName>
    </submittedName>
</protein>
<feature type="chain" id="PRO_5045441342" evidence="2">
    <location>
        <begin position="18"/>
        <end position="141"/>
    </location>
</feature>
<proteinExistence type="predicted"/>
<sequence>MCRPCILRRSLFYHALAVQPAAAGAAAARSSEGGQEAPVLRAGPGTCRPRTAGDLTASPLGACPAVGRQYVTWGLFMPESRPAGNPSDATPLPRKPASDEPQKEKAGRYTAGSPLAFGRLYHRPSQGLSASLRLVLRGGTH</sequence>
<feature type="compositionally biased region" description="Basic and acidic residues" evidence="1">
    <location>
        <begin position="96"/>
        <end position="107"/>
    </location>
</feature>
<evidence type="ECO:0000256" key="2">
    <source>
        <dbReference type="SAM" id="SignalP"/>
    </source>
</evidence>
<evidence type="ECO:0000313" key="3">
    <source>
        <dbReference type="EMBL" id="KAK9905027.1"/>
    </source>
</evidence>
<feature type="region of interest" description="Disordered" evidence="1">
    <location>
        <begin position="34"/>
        <end position="54"/>
    </location>
</feature>
<evidence type="ECO:0000313" key="4">
    <source>
        <dbReference type="Proteomes" id="UP001491310"/>
    </source>
</evidence>
<dbReference type="Proteomes" id="UP001491310">
    <property type="component" value="Unassembled WGS sequence"/>
</dbReference>